<dbReference type="RefSeq" id="WP_345294792.1">
    <property type="nucleotide sequence ID" value="NZ_BAABJY010000002.1"/>
</dbReference>
<sequence>MSRDVHGAAQGPQPDTPDPVEIAMREVNAGAPEDSLAAAVLRRHARLIDAQIAGERMGLALKVLTAAVGLVFAVALKKKGTEVINVARPIRGISPLEMPSPTT</sequence>
<proteinExistence type="predicted"/>
<dbReference type="EMBL" id="BAABJY010000002">
    <property type="protein sequence ID" value="GAA4862977.1"/>
    <property type="molecule type" value="Genomic_DNA"/>
</dbReference>
<comment type="caution">
    <text evidence="2">The sequence shown here is derived from an EMBL/GenBank/DDBJ whole genome shotgun (WGS) entry which is preliminary data.</text>
</comment>
<dbReference type="Proteomes" id="UP001501323">
    <property type="component" value="Unassembled WGS sequence"/>
</dbReference>
<evidence type="ECO:0000313" key="2">
    <source>
        <dbReference type="EMBL" id="GAA4862977.1"/>
    </source>
</evidence>
<reference evidence="3" key="1">
    <citation type="journal article" date="2019" name="Int. J. Syst. Evol. Microbiol.">
        <title>The Global Catalogue of Microorganisms (GCM) 10K type strain sequencing project: providing services to taxonomists for standard genome sequencing and annotation.</title>
        <authorList>
            <consortium name="The Broad Institute Genomics Platform"/>
            <consortium name="The Broad Institute Genome Sequencing Center for Infectious Disease"/>
            <person name="Wu L."/>
            <person name="Ma J."/>
        </authorList>
    </citation>
    <scope>NUCLEOTIDE SEQUENCE [LARGE SCALE GENOMIC DNA]</scope>
    <source>
        <strain evidence="3">JCM 18392</strain>
    </source>
</reference>
<feature type="region of interest" description="Disordered" evidence="1">
    <location>
        <begin position="1"/>
        <end position="20"/>
    </location>
</feature>
<accession>A0ABP9E1H8</accession>
<evidence type="ECO:0000256" key="1">
    <source>
        <dbReference type="SAM" id="MobiDB-lite"/>
    </source>
</evidence>
<protein>
    <submittedName>
        <fullName evidence="2">Uncharacterized protein</fullName>
    </submittedName>
</protein>
<gene>
    <name evidence="2" type="ORF">GCM10023332_13860</name>
</gene>
<name>A0ABP9E1H8_9GAMM</name>
<organism evidence="2 3">
    <name type="scientific">Luteimonas vadosa</name>
    <dbReference type="NCBI Taxonomy" id="1165507"/>
    <lineage>
        <taxon>Bacteria</taxon>
        <taxon>Pseudomonadati</taxon>
        <taxon>Pseudomonadota</taxon>
        <taxon>Gammaproteobacteria</taxon>
        <taxon>Lysobacterales</taxon>
        <taxon>Lysobacteraceae</taxon>
        <taxon>Luteimonas</taxon>
    </lineage>
</organism>
<keyword evidence="3" id="KW-1185">Reference proteome</keyword>
<evidence type="ECO:0000313" key="3">
    <source>
        <dbReference type="Proteomes" id="UP001501323"/>
    </source>
</evidence>